<evidence type="ECO:0000313" key="2">
    <source>
        <dbReference type="Proteomes" id="UP000199290"/>
    </source>
</evidence>
<gene>
    <name evidence="1" type="ORF">SAMN04488073_3120</name>
</gene>
<dbReference type="InterPro" id="IPR015003">
    <property type="entry name" value="DUF1853"/>
</dbReference>
<sequence>MDEKTGLYSLFDLHTPAVRHLAWLCQAPQLLRSPLSFEPSRYLPDGYQALLRHWDQHPDTLPPLLRETPPKRLGFYFERLYRVLLEDILGWEIVIQNRQIQANGRTLGELDFVVHNRHEGRLEHHEIAIKYYLGVPQTNGHTRWYGPNAKDRLDLKTSRMINTQSQRTRLPEAQALLAEAGISGPITPRLFMPGYLFYPRQPDYAIPDYVPEDHLAGRWRYVSELAASSTRHWVVLNKPDWIGPWQQVDAPPEEASVLALDTIEQKHVPLLFAALAQNEPDGPWREVEKIFVVPESWP</sequence>
<accession>A0A1I6HV45</accession>
<protein>
    <recommendedName>
        <fullName evidence="3">DUF1853 domain-containing protein</fullName>
    </recommendedName>
</protein>
<dbReference type="STRING" id="375760.SAMN04488073_3120"/>
<organism evidence="1 2">
    <name type="scientific">Marinobacter gudaonensis</name>
    <dbReference type="NCBI Taxonomy" id="375760"/>
    <lineage>
        <taxon>Bacteria</taxon>
        <taxon>Pseudomonadati</taxon>
        <taxon>Pseudomonadota</taxon>
        <taxon>Gammaproteobacteria</taxon>
        <taxon>Pseudomonadales</taxon>
        <taxon>Marinobacteraceae</taxon>
        <taxon>Marinobacter</taxon>
    </lineage>
</organism>
<keyword evidence="2" id="KW-1185">Reference proteome</keyword>
<dbReference type="Proteomes" id="UP000199290">
    <property type="component" value="Unassembled WGS sequence"/>
</dbReference>
<dbReference type="AlphaFoldDB" id="A0A1I6HV45"/>
<dbReference type="Pfam" id="PF08907">
    <property type="entry name" value="DUF1853"/>
    <property type="match status" value="1"/>
</dbReference>
<reference evidence="2" key="1">
    <citation type="submission" date="2016-10" db="EMBL/GenBank/DDBJ databases">
        <authorList>
            <person name="Varghese N."/>
            <person name="Submissions S."/>
        </authorList>
    </citation>
    <scope>NUCLEOTIDE SEQUENCE [LARGE SCALE GENOMIC DNA]</scope>
    <source>
        <strain evidence="2">CGMCC 1.6294</strain>
    </source>
</reference>
<evidence type="ECO:0000313" key="1">
    <source>
        <dbReference type="EMBL" id="SFR58319.1"/>
    </source>
</evidence>
<dbReference type="RefSeq" id="WP_091992105.1">
    <property type="nucleotide sequence ID" value="NZ_FOYV01000003.1"/>
</dbReference>
<dbReference type="EMBL" id="FOYV01000003">
    <property type="protein sequence ID" value="SFR58319.1"/>
    <property type="molecule type" value="Genomic_DNA"/>
</dbReference>
<evidence type="ECO:0008006" key="3">
    <source>
        <dbReference type="Google" id="ProtNLM"/>
    </source>
</evidence>
<name>A0A1I6HV45_9GAMM</name>
<dbReference type="OrthoDB" id="378654at2"/>
<proteinExistence type="predicted"/>